<name>A0ABP3GLE4_9ALTE</name>
<dbReference type="GO" id="GO:0005524">
    <property type="term" value="F:ATP binding"/>
    <property type="evidence" value="ECO:0007669"/>
    <property type="project" value="UniProtKB-KW"/>
</dbReference>
<dbReference type="Gene3D" id="3.40.50.300">
    <property type="entry name" value="P-loop containing nucleotide triphosphate hydrolases"/>
    <property type="match status" value="1"/>
</dbReference>
<evidence type="ECO:0000256" key="3">
    <source>
        <dbReference type="ARBA" id="ARBA00022840"/>
    </source>
</evidence>
<keyword evidence="3 7" id="KW-0067">ATP-binding</keyword>
<keyword evidence="4" id="KW-1278">Translocase</keyword>
<dbReference type="InterPro" id="IPR003593">
    <property type="entry name" value="AAA+_ATPase"/>
</dbReference>
<reference evidence="8" key="1">
    <citation type="journal article" date="2019" name="Int. J. Syst. Evol. Microbiol.">
        <title>The Global Catalogue of Microorganisms (GCM) 10K type strain sequencing project: providing services to taxonomists for standard genome sequencing and annotation.</title>
        <authorList>
            <consortium name="The Broad Institute Genomics Platform"/>
            <consortium name="The Broad Institute Genome Sequencing Center for Infectious Disease"/>
            <person name="Wu L."/>
            <person name="Ma J."/>
        </authorList>
    </citation>
    <scope>NUCLEOTIDE SEQUENCE [LARGE SCALE GENOMIC DNA]</scope>
    <source>
        <strain evidence="8">JCM 13378</strain>
    </source>
</reference>
<dbReference type="PANTHER" id="PTHR42794:SF1">
    <property type="entry name" value="HEMIN IMPORT ATP-BINDING PROTEIN HMUV"/>
    <property type="match status" value="1"/>
</dbReference>
<evidence type="ECO:0000256" key="4">
    <source>
        <dbReference type="ARBA" id="ARBA00022967"/>
    </source>
</evidence>
<dbReference type="SUPFAM" id="SSF52540">
    <property type="entry name" value="P-loop containing nucleoside triphosphate hydrolases"/>
    <property type="match status" value="1"/>
</dbReference>
<dbReference type="InterPro" id="IPR017871">
    <property type="entry name" value="ABC_transporter-like_CS"/>
</dbReference>
<comment type="function">
    <text evidence="5">Part of the ABC transporter complex HmuTUV involved in hemin import. Responsible for energy coupling to the transport system.</text>
</comment>
<dbReference type="Pfam" id="PF00005">
    <property type="entry name" value="ABC_tran"/>
    <property type="match status" value="1"/>
</dbReference>
<organism evidence="7 8">
    <name type="scientific">Bowmanella denitrificans</name>
    <dbReference type="NCBI Taxonomy" id="366582"/>
    <lineage>
        <taxon>Bacteria</taxon>
        <taxon>Pseudomonadati</taxon>
        <taxon>Pseudomonadota</taxon>
        <taxon>Gammaproteobacteria</taxon>
        <taxon>Alteromonadales</taxon>
        <taxon>Alteromonadaceae</taxon>
        <taxon>Bowmanella</taxon>
    </lineage>
</organism>
<dbReference type="SMART" id="SM00382">
    <property type="entry name" value="AAA"/>
    <property type="match status" value="1"/>
</dbReference>
<gene>
    <name evidence="7" type="ORF">GCM10009092_08210</name>
</gene>
<evidence type="ECO:0000313" key="8">
    <source>
        <dbReference type="Proteomes" id="UP001501757"/>
    </source>
</evidence>
<evidence type="ECO:0000256" key="1">
    <source>
        <dbReference type="ARBA" id="ARBA00022448"/>
    </source>
</evidence>
<dbReference type="Proteomes" id="UP001501757">
    <property type="component" value="Unassembled WGS sequence"/>
</dbReference>
<dbReference type="PROSITE" id="PS00211">
    <property type="entry name" value="ABC_TRANSPORTER_1"/>
    <property type="match status" value="1"/>
</dbReference>
<dbReference type="PANTHER" id="PTHR42794">
    <property type="entry name" value="HEMIN IMPORT ATP-BINDING PROTEIN HMUV"/>
    <property type="match status" value="1"/>
</dbReference>
<sequence length="245" mass="27387">MLEATQLQLSKRLKDIELVMPAGRFVHLLGPNGAGKSTLLMVLAGILQPQVGQVRLNGRYLGDYSPPALAGVRTLMEQNLQTAFALSVKECLTFYAPQLGIPELLEQALEIRQFLSRPLNTLSGGEQRRVQICRTLMQLWPAITSGRALILMDEPVQGLDFAHQHRLCQLLVTLADMGNMLVVSHHQLNLAQMYGHRIWLMSEGRLVADGSQQDVLNETTLTQIFQCGIRICTDSEQNRLIQTYL</sequence>
<dbReference type="InterPro" id="IPR027417">
    <property type="entry name" value="P-loop_NTPase"/>
</dbReference>
<dbReference type="EMBL" id="BAAAEI010000006">
    <property type="protein sequence ID" value="GAA0346096.1"/>
    <property type="molecule type" value="Genomic_DNA"/>
</dbReference>
<keyword evidence="8" id="KW-1185">Reference proteome</keyword>
<dbReference type="PROSITE" id="PS50893">
    <property type="entry name" value="ABC_TRANSPORTER_2"/>
    <property type="match status" value="1"/>
</dbReference>
<feature type="domain" description="ABC transporter" evidence="6">
    <location>
        <begin position="2"/>
        <end position="228"/>
    </location>
</feature>
<evidence type="ECO:0000313" key="7">
    <source>
        <dbReference type="EMBL" id="GAA0346096.1"/>
    </source>
</evidence>
<comment type="caution">
    <text evidence="7">The sequence shown here is derived from an EMBL/GenBank/DDBJ whole genome shotgun (WGS) entry which is preliminary data.</text>
</comment>
<keyword evidence="1" id="KW-0813">Transport</keyword>
<proteinExistence type="predicted"/>
<evidence type="ECO:0000256" key="2">
    <source>
        <dbReference type="ARBA" id="ARBA00022741"/>
    </source>
</evidence>
<evidence type="ECO:0000259" key="6">
    <source>
        <dbReference type="PROSITE" id="PS50893"/>
    </source>
</evidence>
<protein>
    <submittedName>
        <fullName evidence="7">ATP-binding cassette domain-containing protein</fullName>
    </submittedName>
</protein>
<evidence type="ECO:0000256" key="5">
    <source>
        <dbReference type="ARBA" id="ARBA00037066"/>
    </source>
</evidence>
<accession>A0ABP3GLE4</accession>
<keyword evidence="2" id="KW-0547">Nucleotide-binding</keyword>
<dbReference type="RefSeq" id="WP_343842096.1">
    <property type="nucleotide sequence ID" value="NZ_BAAAEI010000006.1"/>
</dbReference>
<dbReference type="InterPro" id="IPR003439">
    <property type="entry name" value="ABC_transporter-like_ATP-bd"/>
</dbReference>